<dbReference type="RefSeq" id="WP_083533787.1">
    <property type="nucleotide sequence ID" value="NZ_JAADZU010000044.1"/>
</dbReference>
<sequence>MRCEVAREALSARVDGERETVPSARVDEHVAGCPDCAEWYRRLQSLAIPHVRDSLRVITDDRPDLTDRILEAAEGGRHTPRWGPDRRTRMWWTAAGVGAVVSGALIVALVVTSGSVAVAVAVACAVVVTIALTVGARRDRPHRAAGDDAPDAPVSDDEPVFDDDAIDTALAEVRELRRRTR</sequence>
<feature type="compositionally biased region" description="Acidic residues" evidence="1">
    <location>
        <begin position="148"/>
        <end position="162"/>
    </location>
</feature>
<dbReference type="EMBL" id="JAADZU010000044">
    <property type="protein sequence ID" value="NDK90681.1"/>
    <property type="molecule type" value="Genomic_DNA"/>
</dbReference>
<dbReference type="AlphaFoldDB" id="A0A7K3LRJ9"/>
<name>A0A7K3LRJ9_9ACTN</name>
<comment type="caution">
    <text evidence="4">The sequence shown here is derived from an EMBL/GenBank/DDBJ whole genome shotgun (WGS) entry which is preliminary data.</text>
</comment>
<feature type="transmembrane region" description="Helical" evidence="2">
    <location>
        <begin position="90"/>
        <end position="110"/>
    </location>
</feature>
<evidence type="ECO:0000256" key="2">
    <source>
        <dbReference type="SAM" id="Phobius"/>
    </source>
</evidence>
<evidence type="ECO:0000256" key="1">
    <source>
        <dbReference type="SAM" id="MobiDB-lite"/>
    </source>
</evidence>
<gene>
    <name evidence="4" type="ORF">GYA93_13980</name>
</gene>
<organism evidence="4 5">
    <name type="scientific">Gordonia desulfuricans</name>
    <dbReference type="NCBI Taxonomy" id="89051"/>
    <lineage>
        <taxon>Bacteria</taxon>
        <taxon>Bacillati</taxon>
        <taxon>Actinomycetota</taxon>
        <taxon>Actinomycetes</taxon>
        <taxon>Mycobacteriales</taxon>
        <taxon>Gordoniaceae</taxon>
        <taxon>Gordonia</taxon>
    </lineage>
</organism>
<keyword evidence="2" id="KW-1133">Transmembrane helix</keyword>
<evidence type="ECO:0000313" key="5">
    <source>
        <dbReference type="Proteomes" id="UP000466307"/>
    </source>
</evidence>
<reference evidence="4 5" key="1">
    <citation type="submission" date="2020-01" db="EMBL/GenBank/DDBJ databases">
        <title>Investigation of new actinobacteria for the biodesulphurisation of diesel fuel.</title>
        <authorList>
            <person name="Athi Narayanan S.M."/>
        </authorList>
    </citation>
    <scope>NUCLEOTIDE SEQUENCE [LARGE SCALE GENOMIC DNA]</scope>
    <source>
        <strain evidence="4 5">213E</strain>
    </source>
</reference>
<feature type="region of interest" description="Disordered" evidence="1">
    <location>
        <begin position="139"/>
        <end position="162"/>
    </location>
</feature>
<feature type="transmembrane region" description="Helical" evidence="2">
    <location>
        <begin position="116"/>
        <end position="136"/>
    </location>
</feature>
<feature type="domain" description="Putative zinc-finger" evidence="3">
    <location>
        <begin position="3"/>
        <end position="37"/>
    </location>
</feature>
<proteinExistence type="predicted"/>
<keyword evidence="2" id="KW-0812">Transmembrane</keyword>
<dbReference type="Pfam" id="PF13490">
    <property type="entry name" value="zf-HC2"/>
    <property type="match status" value="1"/>
</dbReference>
<keyword evidence="5" id="KW-1185">Reference proteome</keyword>
<evidence type="ECO:0000313" key="4">
    <source>
        <dbReference type="EMBL" id="NDK90681.1"/>
    </source>
</evidence>
<dbReference type="Proteomes" id="UP000466307">
    <property type="component" value="Unassembled WGS sequence"/>
</dbReference>
<protein>
    <recommendedName>
        <fullName evidence="3">Putative zinc-finger domain-containing protein</fullName>
    </recommendedName>
</protein>
<dbReference type="InterPro" id="IPR027383">
    <property type="entry name" value="Znf_put"/>
</dbReference>
<keyword evidence="2" id="KW-0472">Membrane</keyword>
<evidence type="ECO:0000259" key="3">
    <source>
        <dbReference type="Pfam" id="PF13490"/>
    </source>
</evidence>
<accession>A0A7K3LRJ9</accession>